<proteinExistence type="predicted"/>
<name>A0A2P7VDP0_9BACL</name>
<reference evidence="2 3" key="1">
    <citation type="submission" date="2018-03" db="EMBL/GenBank/DDBJ databases">
        <title>Brevisbacillus phylogenomics.</title>
        <authorList>
            <person name="Dunlap C."/>
        </authorList>
    </citation>
    <scope>NUCLEOTIDE SEQUENCE [LARGE SCALE GENOMIC DNA]</scope>
    <source>
        <strain evidence="2 3">NRRL NRS-1210</strain>
    </source>
</reference>
<evidence type="ECO:0000256" key="1">
    <source>
        <dbReference type="SAM" id="Phobius"/>
    </source>
</evidence>
<gene>
    <name evidence="2" type="ORF">C7R93_09460</name>
</gene>
<keyword evidence="1" id="KW-0812">Transmembrane</keyword>
<dbReference type="Proteomes" id="UP000240419">
    <property type="component" value="Unassembled WGS sequence"/>
</dbReference>
<dbReference type="AlphaFoldDB" id="A0A2P7VDP0"/>
<keyword evidence="3" id="KW-1185">Reference proteome</keyword>
<sequence>MKKKKPASKVAQLRSVSEVDAKGRFPFFHCASVGIPKTFAVFFFFLSTALTVRRRLKNKPLKCRGLCLQTHRCLFGGFICFVAVLG</sequence>
<evidence type="ECO:0000313" key="2">
    <source>
        <dbReference type="EMBL" id="PSJ97333.1"/>
    </source>
</evidence>
<keyword evidence="1" id="KW-1133">Transmembrane helix</keyword>
<comment type="caution">
    <text evidence="2">The sequence shown here is derived from an EMBL/GenBank/DDBJ whole genome shotgun (WGS) entry which is preliminary data.</text>
</comment>
<keyword evidence="1" id="KW-0472">Membrane</keyword>
<dbReference type="EMBL" id="PXZM01000012">
    <property type="protein sequence ID" value="PSJ97333.1"/>
    <property type="molecule type" value="Genomic_DNA"/>
</dbReference>
<feature type="transmembrane region" description="Helical" evidence="1">
    <location>
        <begin position="66"/>
        <end position="85"/>
    </location>
</feature>
<feature type="transmembrane region" description="Helical" evidence="1">
    <location>
        <begin position="25"/>
        <end position="46"/>
    </location>
</feature>
<organism evidence="2 3">
    <name type="scientific">Brevibacillus fortis</name>
    <dbReference type="NCBI Taxonomy" id="2126352"/>
    <lineage>
        <taxon>Bacteria</taxon>
        <taxon>Bacillati</taxon>
        <taxon>Bacillota</taxon>
        <taxon>Bacilli</taxon>
        <taxon>Bacillales</taxon>
        <taxon>Paenibacillaceae</taxon>
        <taxon>Brevibacillus</taxon>
    </lineage>
</organism>
<evidence type="ECO:0000313" key="3">
    <source>
        <dbReference type="Proteomes" id="UP000240419"/>
    </source>
</evidence>
<protein>
    <submittedName>
        <fullName evidence="2">Uncharacterized protein</fullName>
    </submittedName>
</protein>
<accession>A0A2P7VDP0</accession>